<dbReference type="AlphaFoldDB" id="A0AAU9TQW1"/>
<organism evidence="5 6">
    <name type="scientific">Euphydryas editha</name>
    <name type="common">Edith's checkerspot</name>
    <dbReference type="NCBI Taxonomy" id="104508"/>
    <lineage>
        <taxon>Eukaryota</taxon>
        <taxon>Metazoa</taxon>
        <taxon>Ecdysozoa</taxon>
        <taxon>Arthropoda</taxon>
        <taxon>Hexapoda</taxon>
        <taxon>Insecta</taxon>
        <taxon>Pterygota</taxon>
        <taxon>Neoptera</taxon>
        <taxon>Endopterygota</taxon>
        <taxon>Lepidoptera</taxon>
        <taxon>Glossata</taxon>
        <taxon>Ditrysia</taxon>
        <taxon>Papilionoidea</taxon>
        <taxon>Nymphalidae</taxon>
        <taxon>Nymphalinae</taxon>
        <taxon>Euphydryas</taxon>
    </lineage>
</organism>
<dbReference type="InterPro" id="IPR015943">
    <property type="entry name" value="WD40/YVTN_repeat-like_dom_sf"/>
</dbReference>
<accession>A0AAU9TQW1</accession>
<proteinExistence type="inferred from homology"/>
<keyword evidence="2" id="KW-0677">Repeat</keyword>
<evidence type="ECO:0000256" key="3">
    <source>
        <dbReference type="ARBA" id="ARBA00023006"/>
    </source>
</evidence>
<name>A0AAU9TQW1_EUPED</name>
<evidence type="ECO:0000256" key="2">
    <source>
        <dbReference type="ARBA" id="ARBA00022737"/>
    </source>
</evidence>
<dbReference type="InterPro" id="IPR048720">
    <property type="entry name" value="PROPPIN"/>
</dbReference>
<dbReference type="GO" id="GO:0005737">
    <property type="term" value="C:cytoplasm"/>
    <property type="evidence" value="ECO:0007669"/>
    <property type="project" value="UniProtKB-ARBA"/>
</dbReference>
<evidence type="ECO:0000256" key="4">
    <source>
        <dbReference type="ARBA" id="ARBA00025740"/>
    </source>
</evidence>
<dbReference type="Proteomes" id="UP001153954">
    <property type="component" value="Unassembled WGS sequence"/>
</dbReference>
<reference evidence="5" key="1">
    <citation type="submission" date="2022-03" db="EMBL/GenBank/DDBJ databases">
        <authorList>
            <person name="Tunstrom K."/>
        </authorList>
    </citation>
    <scope>NUCLEOTIDE SEQUENCE</scope>
</reference>
<comment type="similarity">
    <text evidence="4">Belongs to the WD repeat PROPPIN family.</text>
</comment>
<comment type="caution">
    <text evidence="5">The sequence shown here is derived from an EMBL/GenBank/DDBJ whole genome shotgun (WGS) entry which is preliminary data.</text>
</comment>
<keyword evidence="3" id="KW-0072">Autophagy</keyword>
<protein>
    <submittedName>
        <fullName evidence="5">Uncharacterized protein</fullName>
    </submittedName>
</protein>
<gene>
    <name evidence="5" type="ORF">EEDITHA_LOCUS4162</name>
</gene>
<evidence type="ECO:0000256" key="1">
    <source>
        <dbReference type="ARBA" id="ARBA00022574"/>
    </source>
</evidence>
<dbReference type="Pfam" id="PF21032">
    <property type="entry name" value="PROPPIN"/>
    <property type="match status" value="1"/>
</dbReference>
<dbReference type="GO" id="GO:0006914">
    <property type="term" value="P:autophagy"/>
    <property type="evidence" value="ECO:0007669"/>
    <property type="project" value="UniProtKB-KW"/>
</dbReference>
<dbReference type="InterPro" id="IPR036322">
    <property type="entry name" value="WD40_repeat_dom_sf"/>
</dbReference>
<dbReference type="Gene3D" id="2.130.10.10">
    <property type="entry name" value="YVTN repeat-like/Quinoprotein amine dehydrogenase"/>
    <property type="match status" value="1"/>
</dbReference>
<evidence type="ECO:0000313" key="6">
    <source>
        <dbReference type="Proteomes" id="UP001153954"/>
    </source>
</evidence>
<keyword evidence="1" id="KW-0853">WD repeat</keyword>
<evidence type="ECO:0000313" key="5">
    <source>
        <dbReference type="EMBL" id="CAH2087960.1"/>
    </source>
</evidence>
<sequence>MERKKSSGVTNLAFNQDQGCFTSCLENGLRIYNVDPLAEKSYYNIDEIGRVALCEMIYRSNWLMIVTESQPSSLHVVDDRQKKKIARVEFKSLVRGLRARVDKVAVVLCSSIQVLALPSLERITLLRIPSYTRPLCAITLNTATESPQLVAAPAHRIGSVQLMDISRAVIGGISSSPAVVNCHQSQLASISLSSDGFKLATASERGNVIRLWDTVAKVMLHELRRGSDYADVYCINFNVSGSLVCCVSDKGTLHVWHAQNTYGHVCAKAFAEASNDDARGAICGFSGNNDVVGE</sequence>
<dbReference type="InterPro" id="IPR001680">
    <property type="entry name" value="WD40_rpt"/>
</dbReference>
<dbReference type="EMBL" id="CAKOGL010000007">
    <property type="protein sequence ID" value="CAH2087960.1"/>
    <property type="molecule type" value="Genomic_DNA"/>
</dbReference>
<dbReference type="SUPFAM" id="SSF50978">
    <property type="entry name" value="WD40 repeat-like"/>
    <property type="match status" value="1"/>
</dbReference>
<dbReference type="SMART" id="SM00320">
    <property type="entry name" value="WD40"/>
    <property type="match status" value="3"/>
</dbReference>
<keyword evidence="6" id="KW-1185">Reference proteome</keyword>
<dbReference type="PANTHER" id="PTHR11227">
    <property type="entry name" value="WD-REPEAT PROTEIN INTERACTING WITH PHOSPHOINOSIDES WIPI -RELATED"/>
    <property type="match status" value="1"/>
</dbReference>